<dbReference type="InterPro" id="IPR003749">
    <property type="entry name" value="ThiS/MoaD-like"/>
</dbReference>
<protein>
    <submittedName>
        <fullName evidence="2">MoaD family protein</fullName>
    </submittedName>
</protein>
<accession>M1XTQ8</accession>
<name>M1XTQ8_NATM8</name>
<evidence type="ECO:0000313" key="2">
    <source>
        <dbReference type="EMBL" id="CCQ37912.1"/>
    </source>
</evidence>
<dbReference type="Proteomes" id="UP000011867">
    <property type="component" value="Chromosome"/>
</dbReference>
<dbReference type="Pfam" id="PF02597">
    <property type="entry name" value="ThiS"/>
    <property type="match status" value="1"/>
</dbReference>
<dbReference type="InterPro" id="IPR016155">
    <property type="entry name" value="Mopterin_synth/thiamin_S_b"/>
</dbReference>
<dbReference type="STRING" id="268739.Nmlp_3799"/>
<gene>
    <name evidence="2" type="ordered locus">Nmlp_3799</name>
</gene>
<dbReference type="EMBL" id="HF582854">
    <property type="protein sequence ID" value="CCQ37912.1"/>
    <property type="molecule type" value="Genomic_DNA"/>
</dbReference>
<dbReference type="OrthoDB" id="240306at2157"/>
<dbReference type="GeneID" id="14652241"/>
<dbReference type="RefSeq" id="WP_015410639.1">
    <property type="nucleotide sequence ID" value="NC_020388.1"/>
</dbReference>
<evidence type="ECO:0000256" key="1">
    <source>
        <dbReference type="SAM" id="MobiDB-lite"/>
    </source>
</evidence>
<dbReference type="Gene3D" id="3.10.20.30">
    <property type="match status" value="1"/>
</dbReference>
<dbReference type="SUPFAM" id="SSF54285">
    <property type="entry name" value="MoaD/ThiS"/>
    <property type="match status" value="1"/>
</dbReference>
<evidence type="ECO:0000313" key="3">
    <source>
        <dbReference type="Proteomes" id="UP000011867"/>
    </source>
</evidence>
<proteinExistence type="predicted"/>
<feature type="region of interest" description="Disordered" evidence="1">
    <location>
        <begin position="69"/>
        <end position="91"/>
    </location>
</feature>
<dbReference type="AlphaFoldDB" id="M1XTQ8"/>
<organism evidence="2 3">
    <name type="scientific">Natronomonas moolapensis (strain DSM 18674 / CECT 7526 / JCM 14361 / 8.8.11)</name>
    <dbReference type="NCBI Taxonomy" id="268739"/>
    <lineage>
        <taxon>Archaea</taxon>
        <taxon>Methanobacteriati</taxon>
        <taxon>Methanobacteriota</taxon>
        <taxon>Stenosarchaea group</taxon>
        <taxon>Halobacteria</taxon>
        <taxon>Halobacteriales</taxon>
        <taxon>Natronomonadaceae</taxon>
        <taxon>Natronomonas</taxon>
    </lineage>
</organism>
<keyword evidence="3" id="KW-1185">Reference proteome</keyword>
<sequence length="134" mass="14961">MNSDQALGTRPDRTAETTVDVRCTGHVRTEIGEHSFEYTFEGSTLREFLDSFLEEHDVGDMLIAETEAEATTTGWAPTDGNPPGAWNKNPEGEQTRAFARVAIDGRFNEHIDGLDTELEDGDRVALMYPFMFCL</sequence>
<dbReference type="HOGENOM" id="CLU_1821072_0_0_2"/>
<dbReference type="eggNOG" id="arCOG00539">
    <property type="taxonomic scope" value="Archaea"/>
</dbReference>
<reference evidence="2 3" key="1">
    <citation type="journal article" date="2013" name="Genome Announc.">
        <title>Genome of the haloarchaeon Natronomonas moolapensis, a neutrophilic member of a previously haloalkaliphilic genus.</title>
        <authorList>
            <person name="Dyall-Smith M.L."/>
            <person name="Pfeiffer F."/>
            <person name="Oberwinkler T."/>
            <person name="Klee K."/>
            <person name="Rampp M."/>
            <person name="Palm P."/>
            <person name="Gross K."/>
            <person name="Schuster S.C."/>
            <person name="Oesterhelt D."/>
        </authorList>
    </citation>
    <scope>NUCLEOTIDE SEQUENCE [LARGE SCALE GENOMIC DNA]</scope>
    <source>
        <strain evidence="3">DSM 18674 / JCM 14361 / 8.8.11</strain>
    </source>
</reference>
<dbReference type="KEGG" id="nmo:Nmlp_3799"/>
<dbReference type="InterPro" id="IPR012675">
    <property type="entry name" value="Beta-grasp_dom_sf"/>
</dbReference>